<dbReference type="PANTHER" id="PTHR40708">
    <property type="entry name" value="RIKEN CDNA 1700113H08 GENE"/>
    <property type="match status" value="1"/>
</dbReference>
<dbReference type="AlphaFoldDB" id="L9L917"/>
<evidence type="ECO:0000256" key="1">
    <source>
        <dbReference type="SAM" id="MobiDB-lite"/>
    </source>
</evidence>
<dbReference type="EMBL" id="KB320459">
    <property type="protein sequence ID" value="ELW71590.1"/>
    <property type="molecule type" value="Genomic_DNA"/>
</dbReference>
<reference evidence="3" key="2">
    <citation type="journal article" date="2013" name="Nat. Commun.">
        <title>Genome of the Chinese tree shrew.</title>
        <authorList>
            <person name="Fan Y."/>
            <person name="Huang Z.Y."/>
            <person name="Cao C.C."/>
            <person name="Chen C.S."/>
            <person name="Chen Y.X."/>
            <person name="Fan D.D."/>
            <person name="He J."/>
            <person name="Hou H.L."/>
            <person name="Hu L."/>
            <person name="Hu X.T."/>
            <person name="Jiang X.T."/>
            <person name="Lai R."/>
            <person name="Lang Y.S."/>
            <person name="Liang B."/>
            <person name="Liao S.G."/>
            <person name="Mu D."/>
            <person name="Ma Y.Y."/>
            <person name="Niu Y.Y."/>
            <person name="Sun X.Q."/>
            <person name="Xia J.Q."/>
            <person name="Xiao J."/>
            <person name="Xiong Z.Q."/>
            <person name="Xu L."/>
            <person name="Yang L."/>
            <person name="Zhang Y."/>
            <person name="Zhao W."/>
            <person name="Zhao X.D."/>
            <person name="Zheng Y.T."/>
            <person name="Zhou J.M."/>
            <person name="Zhu Y.B."/>
            <person name="Zhang G.J."/>
            <person name="Wang J."/>
            <person name="Yao Y.G."/>
        </authorList>
    </citation>
    <scope>NUCLEOTIDE SEQUENCE [LARGE SCALE GENOMIC DNA]</scope>
</reference>
<reference evidence="3" key="1">
    <citation type="submission" date="2012-07" db="EMBL/GenBank/DDBJ databases">
        <title>Genome of the Chinese tree shrew, a rising model animal genetically related to primates.</title>
        <authorList>
            <person name="Zhang G."/>
            <person name="Fan Y."/>
            <person name="Yao Y."/>
            <person name="Huang Z."/>
        </authorList>
    </citation>
    <scope>NUCLEOTIDE SEQUENCE [LARGE SCALE GENOMIC DNA]</scope>
</reference>
<organism evidence="2 3">
    <name type="scientific">Tupaia chinensis</name>
    <name type="common">Chinese tree shrew</name>
    <name type="synonym">Tupaia belangeri chinensis</name>
    <dbReference type="NCBI Taxonomy" id="246437"/>
    <lineage>
        <taxon>Eukaryota</taxon>
        <taxon>Metazoa</taxon>
        <taxon>Chordata</taxon>
        <taxon>Craniata</taxon>
        <taxon>Vertebrata</taxon>
        <taxon>Euteleostomi</taxon>
        <taxon>Mammalia</taxon>
        <taxon>Eutheria</taxon>
        <taxon>Euarchontoglires</taxon>
        <taxon>Scandentia</taxon>
        <taxon>Tupaiidae</taxon>
        <taxon>Tupaia</taxon>
    </lineage>
</organism>
<gene>
    <name evidence="2" type="ORF">TREES_T100002506</name>
</gene>
<dbReference type="InterPro" id="IPR029288">
    <property type="entry name" value="DUF4607"/>
</dbReference>
<evidence type="ECO:0000313" key="2">
    <source>
        <dbReference type="EMBL" id="ELW71590.1"/>
    </source>
</evidence>
<sequence>MAAEMLPKHPHALGERRPRADTSLHRNLAGAPLPPCVEASTHFPSKRLIKVCSSAPPRPPRRFHTACSQALSGPVVNARLH</sequence>
<keyword evidence="3" id="KW-1185">Reference proteome</keyword>
<dbReference type="PANTHER" id="PTHR40708:SF1">
    <property type="entry name" value="RIKEN CDNA 1700113H08 GENE"/>
    <property type="match status" value="1"/>
</dbReference>
<dbReference type="InParanoid" id="L9L917"/>
<proteinExistence type="predicted"/>
<feature type="region of interest" description="Disordered" evidence="1">
    <location>
        <begin position="1"/>
        <end position="35"/>
    </location>
</feature>
<dbReference type="Pfam" id="PF15380">
    <property type="entry name" value="DUF4607"/>
    <property type="match status" value="1"/>
</dbReference>
<feature type="compositionally biased region" description="Basic and acidic residues" evidence="1">
    <location>
        <begin position="12"/>
        <end position="24"/>
    </location>
</feature>
<accession>L9L917</accession>
<evidence type="ECO:0000313" key="3">
    <source>
        <dbReference type="Proteomes" id="UP000011518"/>
    </source>
</evidence>
<dbReference type="eggNOG" id="ENOG502RVJS">
    <property type="taxonomic scope" value="Eukaryota"/>
</dbReference>
<dbReference type="STRING" id="246437.L9L917"/>
<name>L9L917_TUPCH</name>
<protein>
    <submittedName>
        <fullName evidence="2">Uncharacterized protein</fullName>
    </submittedName>
</protein>
<dbReference type="Proteomes" id="UP000011518">
    <property type="component" value="Unassembled WGS sequence"/>
</dbReference>